<evidence type="ECO:0000256" key="2">
    <source>
        <dbReference type="ARBA" id="ARBA00009959"/>
    </source>
</evidence>
<comment type="function">
    <text evidence="9">CRISPR (clustered regularly interspaced short palindromic repeat), is an adaptive immune system that provides protection against mobile genetic elements (viruses, transposable elements and conjugative plasmids). CRISPR clusters contain sequences complementary to antecedent mobile elements and target invading nucleic acids. CRISPR clusters are transcribed and processed into CRISPR RNA (crRNA). Functions as a ssRNA-specific endoribonuclease. Involved in the integration of spacer DNA into the CRISPR cassette.</text>
</comment>
<dbReference type="GO" id="GO:0004521">
    <property type="term" value="F:RNA endonuclease activity"/>
    <property type="evidence" value="ECO:0007669"/>
    <property type="project" value="InterPro"/>
</dbReference>
<comment type="subunit">
    <text evidence="9">Homodimer, forms a heterotetramer with a Cas1 homodimer.</text>
</comment>
<dbReference type="HAMAP" id="MF_01471">
    <property type="entry name" value="Cas2"/>
    <property type="match status" value="1"/>
</dbReference>
<organism evidence="10">
    <name type="scientific">uncultured Acetothermia bacterium</name>
    <dbReference type="NCBI Taxonomy" id="236499"/>
    <lineage>
        <taxon>Bacteria</taxon>
        <taxon>Candidatus Bipolaricaulota</taxon>
        <taxon>environmental samples</taxon>
    </lineage>
</organism>
<dbReference type="GO" id="GO:0016787">
    <property type="term" value="F:hydrolase activity"/>
    <property type="evidence" value="ECO:0007669"/>
    <property type="project" value="UniProtKB-KW"/>
</dbReference>
<dbReference type="AlphaFoldDB" id="H5SNH0"/>
<accession>H5SNH0</accession>
<reference evidence="10" key="2">
    <citation type="journal article" date="2012" name="PLoS ONE">
        <title>A Deeply Branching Thermophilic Bacterium with an Ancient Acetyl-CoA Pathway Dominates a Subsurface Ecosystem.</title>
        <authorList>
            <person name="Takami H."/>
            <person name="Noguchi H."/>
            <person name="Takaki Y."/>
            <person name="Uchiyama I."/>
            <person name="Toyoda A."/>
            <person name="Nishi S."/>
            <person name="Chee G.-J."/>
            <person name="Arai W."/>
            <person name="Nunoura T."/>
            <person name="Itoh T."/>
            <person name="Hattori M."/>
            <person name="Takai K."/>
        </authorList>
    </citation>
    <scope>NUCLEOTIDE SEQUENCE</scope>
</reference>
<evidence type="ECO:0000256" key="8">
    <source>
        <dbReference type="ARBA" id="ARBA00023118"/>
    </source>
</evidence>
<dbReference type="Gene3D" id="3.30.70.240">
    <property type="match status" value="1"/>
</dbReference>
<keyword evidence="8 9" id="KW-0051">Antiviral defense</keyword>
<dbReference type="CDD" id="cd09725">
    <property type="entry name" value="Cas2_I_II_III"/>
    <property type="match status" value="1"/>
</dbReference>
<feature type="binding site" evidence="9">
    <location>
        <position position="8"/>
    </location>
    <ligand>
        <name>Mg(2+)</name>
        <dbReference type="ChEBI" id="CHEBI:18420"/>
        <note>catalytic</note>
    </ligand>
</feature>
<reference evidence="10" key="1">
    <citation type="journal article" date="2005" name="Environ. Microbiol.">
        <title>Genetic and functional properties of uncultivated thermophilic crenarchaeotes from a subsurface gold mine as revealed by analysis of genome fragments.</title>
        <authorList>
            <person name="Nunoura T."/>
            <person name="Hirayama H."/>
            <person name="Takami H."/>
            <person name="Oida H."/>
            <person name="Nishi S."/>
            <person name="Shimamura S."/>
            <person name="Suzuki Y."/>
            <person name="Inagaki F."/>
            <person name="Takai K."/>
            <person name="Nealson K.H."/>
            <person name="Horikoshi K."/>
        </authorList>
    </citation>
    <scope>NUCLEOTIDE SEQUENCE</scope>
</reference>
<dbReference type="EMBL" id="AP011782">
    <property type="protein sequence ID" value="BAL57706.1"/>
    <property type="molecule type" value="Genomic_DNA"/>
</dbReference>
<evidence type="ECO:0000256" key="5">
    <source>
        <dbReference type="ARBA" id="ARBA00022759"/>
    </source>
</evidence>
<protein>
    <recommendedName>
        <fullName evidence="9">CRISPR-associated endoribonuclease Cas2</fullName>
        <ecNumber evidence="9">3.1.-.-</ecNumber>
    </recommendedName>
</protein>
<evidence type="ECO:0000256" key="4">
    <source>
        <dbReference type="ARBA" id="ARBA00022723"/>
    </source>
</evidence>
<keyword evidence="4 9" id="KW-0479">Metal-binding</keyword>
<sequence length="87" mass="10436">MYVVLVYDVDVSRVPKVCKFLRRYLHWVQNSVFEGELRESQLEEIRWGLKQLIDADTDSIYIYRVRDAKWIDKEIMGQERSPTDAII</sequence>
<dbReference type="SUPFAM" id="SSF143430">
    <property type="entry name" value="TTP0101/SSO1404-like"/>
    <property type="match status" value="1"/>
</dbReference>
<keyword evidence="5 9" id="KW-0255">Endonuclease</keyword>
<dbReference type="GO" id="GO:0046872">
    <property type="term" value="F:metal ion binding"/>
    <property type="evidence" value="ECO:0007669"/>
    <property type="project" value="UniProtKB-UniRule"/>
</dbReference>
<dbReference type="PANTHER" id="PTHR34405">
    <property type="entry name" value="CRISPR-ASSOCIATED ENDORIBONUCLEASE CAS2"/>
    <property type="match status" value="1"/>
</dbReference>
<keyword evidence="6 9" id="KW-0378">Hydrolase</keyword>
<dbReference type="EC" id="3.1.-.-" evidence="9"/>
<gene>
    <name evidence="9" type="primary">cas2</name>
    <name evidence="10" type="ORF">HGMM_F52A12C26</name>
</gene>
<dbReference type="PANTHER" id="PTHR34405:SF1">
    <property type="entry name" value="CRISPR-ASSOCIATED ENDORIBONUCLEASE CAS2"/>
    <property type="match status" value="1"/>
</dbReference>
<keyword evidence="7 9" id="KW-0460">Magnesium</keyword>
<evidence type="ECO:0000256" key="6">
    <source>
        <dbReference type="ARBA" id="ARBA00022801"/>
    </source>
</evidence>
<dbReference type="GO" id="GO:0043571">
    <property type="term" value="P:maintenance of CRISPR repeat elements"/>
    <property type="evidence" value="ECO:0007669"/>
    <property type="project" value="UniProtKB-UniRule"/>
</dbReference>
<evidence type="ECO:0000256" key="1">
    <source>
        <dbReference type="ARBA" id="ARBA00001946"/>
    </source>
</evidence>
<name>H5SNH0_9BACT</name>
<evidence type="ECO:0000256" key="9">
    <source>
        <dbReference type="HAMAP-Rule" id="MF_01471"/>
    </source>
</evidence>
<dbReference type="GO" id="GO:0051607">
    <property type="term" value="P:defense response to virus"/>
    <property type="evidence" value="ECO:0007669"/>
    <property type="project" value="UniProtKB-UniRule"/>
</dbReference>
<proteinExistence type="inferred from homology"/>
<dbReference type="InterPro" id="IPR021127">
    <property type="entry name" value="CRISPR_associated_Cas2"/>
</dbReference>
<comment type="cofactor">
    <cofactor evidence="1 9">
        <name>Mg(2+)</name>
        <dbReference type="ChEBI" id="CHEBI:18420"/>
    </cofactor>
</comment>
<dbReference type="Pfam" id="PF09827">
    <property type="entry name" value="CRISPR_Cas2"/>
    <property type="match status" value="1"/>
</dbReference>
<evidence type="ECO:0000256" key="3">
    <source>
        <dbReference type="ARBA" id="ARBA00022722"/>
    </source>
</evidence>
<evidence type="ECO:0000256" key="7">
    <source>
        <dbReference type="ARBA" id="ARBA00022842"/>
    </source>
</evidence>
<dbReference type="InterPro" id="IPR019199">
    <property type="entry name" value="Virulence_VapD/CRISPR_Cas2"/>
</dbReference>
<dbReference type="NCBIfam" id="TIGR01573">
    <property type="entry name" value="cas2"/>
    <property type="match status" value="1"/>
</dbReference>
<evidence type="ECO:0000313" key="10">
    <source>
        <dbReference type="EMBL" id="BAL57706.1"/>
    </source>
</evidence>
<comment type="similarity">
    <text evidence="2 9">Belongs to the CRISPR-associated endoribonuclease Cas2 protein family.</text>
</comment>
<keyword evidence="3 9" id="KW-0540">Nuclease</keyword>